<evidence type="ECO:0000256" key="9">
    <source>
        <dbReference type="NCBIfam" id="TIGR00038"/>
    </source>
</evidence>
<dbReference type="PROSITE" id="PS01275">
    <property type="entry name" value="EFP"/>
    <property type="match status" value="1"/>
</dbReference>
<dbReference type="NCBIfam" id="NF001810">
    <property type="entry name" value="PRK00529.1"/>
    <property type="match status" value="1"/>
</dbReference>
<dbReference type="Pfam" id="PF09285">
    <property type="entry name" value="Elong-fact-P_C"/>
    <property type="match status" value="1"/>
</dbReference>
<feature type="domain" description="Translation elongation factor P/YeiP central" evidence="12">
    <location>
        <begin position="69"/>
        <end position="123"/>
    </location>
</feature>
<sequence>MTMISVNEFKNGLTIEYNNDLWRIVEFQHVKPGKGSAFVRSKLKSLRTGAVQEYTFRSTAKVETADIQTRQMQYLYNDGSSYVFMDTATYEQLEVPNAQIDQEAKYLKENMVVNIISHNGETLGLDLPNTVDLEVVETEPGIRGDTSSGGGKPATMETGLVVTVPFFINVGDVLTINTSDGSYVSRSK</sequence>
<dbReference type="PANTHER" id="PTHR30053:SF12">
    <property type="entry name" value="ELONGATION FACTOR P (EF-P) FAMILY PROTEIN"/>
    <property type="match status" value="1"/>
</dbReference>
<evidence type="ECO:0000256" key="10">
    <source>
        <dbReference type="RuleBase" id="RU004389"/>
    </source>
</evidence>
<dbReference type="Pfam" id="PF08207">
    <property type="entry name" value="EFP_N"/>
    <property type="match status" value="1"/>
</dbReference>
<evidence type="ECO:0000259" key="12">
    <source>
        <dbReference type="SMART" id="SM01185"/>
    </source>
</evidence>
<dbReference type="InterPro" id="IPR014722">
    <property type="entry name" value="Rib_uL2_dom2"/>
</dbReference>
<evidence type="ECO:0000256" key="1">
    <source>
        <dbReference type="ARBA" id="ARBA00004496"/>
    </source>
</evidence>
<keyword evidence="6 8" id="KW-0648">Protein biosynthesis</keyword>
<comment type="caution">
    <text evidence="13">The sequence shown here is derived from an EMBL/GenBank/DDBJ whole genome shotgun (WGS) entry which is preliminary data.</text>
</comment>
<comment type="function">
    <text evidence="7 8">Involved in peptide bond synthesis. Stimulates efficient translation and peptide-bond synthesis on native or reconstituted 70S ribosomes in vitro. Probably functions indirectly by altering the affinity of the ribosome for aminoacyl-tRNA, thus increasing their reactivity as acceptors for peptidyl transferase.</text>
</comment>
<dbReference type="PIRSF" id="PIRSF005901">
    <property type="entry name" value="EF-P"/>
    <property type="match status" value="1"/>
</dbReference>
<dbReference type="GO" id="GO:0003746">
    <property type="term" value="F:translation elongation factor activity"/>
    <property type="evidence" value="ECO:0007669"/>
    <property type="project" value="UniProtKB-KW"/>
</dbReference>
<name>A0ABQ3W6X0_9LACO</name>
<dbReference type="EMBL" id="BOCI01000117">
    <property type="protein sequence ID" value="GHW00647.1"/>
    <property type="molecule type" value="Genomic_DNA"/>
</dbReference>
<dbReference type="HAMAP" id="MF_00141">
    <property type="entry name" value="EF_P"/>
    <property type="match status" value="1"/>
</dbReference>
<dbReference type="InterPro" id="IPR020599">
    <property type="entry name" value="Transl_elong_fac_P/YeiP"/>
</dbReference>
<evidence type="ECO:0000256" key="8">
    <source>
        <dbReference type="HAMAP-Rule" id="MF_00141"/>
    </source>
</evidence>
<protein>
    <recommendedName>
        <fullName evidence="8 9">Elongation factor P</fullName>
        <shortName evidence="8">EF-P</shortName>
    </recommendedName>
</protein>
<evidence type="ECO:0000256" key="2">
    <source>
        <dbReference type="ARBA" id="ARBA00004815"/>
    </source>
</evidence>
<dbReference type="SUPFAM" id="SSF50104">
    <property type="entry name" value="Translation proteins SH3-like domain"/>
    <property type="match status" value="1"/>
</dbReference>
<keyword evidence="4 8" id="KW-0963">Cytoplasm</keyword>
<dbReference type="NCBIfam" id="TIGR00038">
    <property type="entry name" value="efp"/>
    <property type="match status" value="1"/>
</dbReference>
<dbReference type="CDD" id="cd05794">
    <property type="entry name" value="S1_EF-P_repeat_2"/>
    <property type="match status" value="1"/>
</dbReference>
<accession>A0ABQ3W6X0</accession>
<keyword evidence="14" id="KW-1185">Reference proteome</keyword>
<dbReference type="Proteomes" id="UP000616547">
    <property type="component" value="Unassembled WGS sequence"/>
</dbReference>
<dbReference type="SMART" id="SM00841">
    <property type="entry name" value="Elong-fact-P_C"/>
    <property type="match status" value="1"/>
</dbReference>
<evidence type="ECO:0000256" key="3">
    <source>
        <dbReference type="ARBA" id="ARBA00009479"/>
    </source>
</evidence>
<evidence type="ECO:0000256" key="6">
    <source>
        <dbReference type="ARBA" id="ARBA00022917"/>
    </source>
</evidence>
<dbReference type="SUPFAM" id="SSF50249">
    <property type="entry name" value="Nucleic acid-binding proteins"/>
    <property type="match status" value="2"/>
</dbReference>
<comment type="similarity">
    <text evidence="3 8 10">Belongs to the elongation factor P family.</text>
</comment>
<comment type="pathway">
    <text evidence="2 8">Protein biosynthesis; polypeptide chain elongation.</text>
</comment>
<evidence type="ECO:0000313" key="14">
    <source>
        <dbReference type="Proteomes" id="UP000616547"/>
    </source>
</evidence>
<dbReference type="CDD" id="cd04470">
    <property type="entry name" value="S1_EF-P_repeat_1"/>
    <property type="match status" value="1"/>
</dbReference>
<dbReference type="InterPro" id="IPR013185">
    <property type="entry name" value="Transl_elong_KOW-like"/>
</dbReference>
<dbReference type="InterPro" id="IPR015365">
    <property type="entry name" value="Elong-fact-P_C"/>
</dbReference>
<evidence type="ECO:0000256" key="4">
    <source>
        <dbReference type="ARBA" id="ARBA00022490"/>
    </source>
</evidence>
<dbReference type="InterPro" id="IPR001059">
    <property type="entry name" value="Transl_elong_P/YeiP_cen"/>
</dbReference>
<evidence type="ECO:0000256" key="5">
    <source>
        <dbReference type="ARBA" id="ARBA00022768"/>
    </source>
</evidence>
<feature type="domain" description="Elongation factor P C-terminal" evidence="11">
    <location>
        <begin position="131"/>
        <end position="186"/>
    </location>
</feature>
<proteinExistence type="inferred from homology"/>
<dbReference type="Pfam" id="PF01132">
    <property type="entry name" value="EFP"/>
    <property type="match status" value="1"/>
</dbReference>
<dbReference type="PANTHER" id="PTHR30053">
    <property type="entry name" value="ELONGATION FACTOR P"/>
    <property type="match status" value="1"/>
</dbReference>
<dbReference type="InterPro" id="IPR013852">
    <property type="entry name" value="Transl_elong_P/YeiP_CS"/>
</dbReference>
<dbReference type="InterPro" id="IPR012340">
    <property type="entry name" value="NA-bd_OB-fold"/>
</dbReference>
<dbReference type="Gene3D" id="2.30.30.30">
    <property type="match status" value="1"/>
</dbReference>
<dbReference type="Gene3D" id="2.40.50.140">
    <property type="entry name" value="Nucleic acid-binding proteins"/>
    <property type="match status" value="2"/>
</dbReference>
<evidence type="ECO:0000259" key="11">
    <source>
        <dbReference type="SMART" id="SM00841"/>
    </source>
</evidence>
<gene>
    <name evidence="13" type="primary">efp2</name>
    <name evidence="8" type="synonym">efp</name>
    <name evidence="13" type="ORF">lacNasYZ03_03340</name>
</gene>
<keyword evidence="5 8" id="KW-0251">Elongation factor</keyword>
<dbReference type="InterPro" id="IPR011768">
    <property type="entry name" value="Transl_elongation_fac_P"/>
</dbReference>
<reference evidence="14" key="1">
    <citation type="submission" date="2021-01" db="EMBL/GenBank/DDBJ databases">
        <title>Draft genome sequence of Nasalis larvatus strain YZ03.</title>
        <authorList>
            <person name="Suzuki-Hashido N."/>
            <person name="Tsuchida S."/>
            <person name="Hayakawa T."/>
        </authorList>
    </citation>
    <scope>NUCLEOTIDE SEQUENCE [LARGE SCALE GENOMIC DNA]</scope>
    <source>
        <strain evidence="14">YZ03</strain>
    </source>
</reference>
<evidence type="ECO:0000256" key="7">
    <source>
        <dbReference type="ARBA" id="ARBA00025469"/>
    </source>
</evidence>
<evidence type="ECO:0000313" key="13">
    <source>
        <dbReference type="EMBL" id="GHW00647.1"/>
    </source>
</evidence>
<dbReference type="InterPro" id="IPR008991">
    <property type="entry name" value="Translation_prot_SH3-like_sf"/>
</dbReference>
<dbReference type="RefSeq" id="WP_201331857.1">
    <property type="nucleotide sequence ID" value="NZ_BOCG01000224.1"/>
</dbReference>
<comment type="subcellular location">
    <subcellularLocation>
        <location evidence="1 8">Cytoplasm</location>
    </subcellularLocation>
</comment>
<organism evidence="13 14">
    <name type="scientific">Lactobacillus nasalidis</name>
    <dbReference type="NCBI Taxonomy" id="2797258"/>
    <lineage>
        <taxon>Bacteria</taxon>
        <taxon>Bacillati</taxon>
        <taxon>Bacillota</taxon>
        <taxon>Bacilli</taxon>
        <taxon>Lactobacillales</taxon>
        <taxon>Lactobacillaceae</taxon>
        <taxon>Lactobacillus</taxon>
    </lineage>
</organism>
<dbReference type="SMART" id="SM01185">
    <property type="entry name" value="EFP"/>
    <property type="match status" value="1"/>
</dbReference>